<proteinExistence type="predicted"/>
<dbReference type="AlphaFoldDB" id="A0A176WJY0"/>
<sequence>MAAVVLSTVFVLLAALVSKTGAWSVSCSNPYSQCYGQLQTCPANCAQWCEVDCTTCNVQCACDKPGAVCQDPRFIGGDGVMFYFHGEKDKDFCIVSDPALHINAHFIGKRGSGMTRDFTWVQSLGIMFGSRTLYIGAQTVGTWDNHVDALSLSFDGQPLLLPPRVNATLEFPDAGLQIVRVEGKNAVTVEVPHLHSTNQPDTTPCSSSTPRFSSSFCRIQIRAMQVKGSFKLEAHVVPITKQESRIHNYDITAENCFAHLELNFQFFNLSTEVNGILGQTYVPGYKSPVKVGVPMPIMGGDESYVSSALFQTDCAVSKFGATPSGQTIRQAASASCGNARPLLSPLISSHFAPFLPLSKPAIRPPRVQSMLLPSSVVDLP</sequence>
<dbReference type="EMBL" id="LVLJ01000653">
    <property type="protein sequence ID" value="OAE33457.1"/>
    <property type="molecule type" value="Genomic_DNA"/>
</dbReference>
<comment type="caution">
    <text evidence="2">The sequence shown here is derived from an EMBL/GenBank/DDBJ whole genome shotgun (WGS) entry which is preliminary data.</text>
</comment>
<keyword evidence="1" id="KW-0732">Signal</keyword>
<name>A0A176WJY0_MARPO</name>
<gene>
    <name evidence="2" type="ORF">AXG93_3822s1130</name>
</gene>
<dbReference type="Pfam" id="PF06830">
    <property type="entry name" value="Root_cap"/>
    <property type="match status" value="1"/>
</dbReference>
<dbReference type="PANTHER" id="PTHR31656">
    <property type="entry name" value="ROOT CAP DOMAIN-CONTAINING PROTEIN"/>
    <property type="match status" value="1"/>
</dbReference>
<accession>A0A176WJY0</accession>
<keyword evidence="3" id="KW-1185">Reference proteome</keyword>
<reference evidence="2" key="1">
    <citation type="submission" date="2016-03" db="EMBL/GenBank/DDBJ databases">
        <title>Mechanisms controlling the formation of the plant cell surface in tip-growing cells are functionally conserved among land plants.</title>
        <authorList>
            <person name="Honkanen S."/>
            <person name="Jones V.A."/>
            <person name="Morieri G."/>
            <person name="Champion C."/>
            <person name="Hetherington A.J."/>
            <person name="Kelly S."/>
            <person name="Saint-Marcoux D."/>
            <person name="Proust H."/>
            <person name="Prescott H."/>
            <person name="Dolan L."/>
        </authorList>
    </citation>
    <scope>NUCLEOTIDE SEQUENCE [LARGE SCALE GENOMIC DNA]</scope>
    <source>
        <tissue evidence="2">Whole gametophyte</tissue>
    </source>
</reference>
<evidence type="ECO:0000313" key="3">
    <source>
        <dbReference type="Proteomes" id="UP000077202"/>
    </source>
</evidence>
<feature type="signal peptide" evidence="1">
    <location>
        <begin position="1"/>
        <end position="22"/>
    </location>
</feature>
<protein>
    <recommendedName>
        <fullName evidence="4">Late embryogenesis abundant protein LEA-2 subgroup domain-containing protein</fullName>
    </recommendedName>
</protein>
<organism evidence="2 3">
    <name type="scientific">Marchantia polymorpha subsp. ruderalis</name>
    <dbReference type="NCBI Taxonomy" id="1480154"/>
    <lineage>
        <taxon>Eukaryota</taxon>
        <taxon>Viridiplantae</taxon>
        <taxon>Streptophyta</taxon>
        <taxon>Embryophyta</taxon>
        <taxon>Marchantiophyta</taxon>
        <taxon>Marchantiopsida</taxon>
        <taxon>Marchantiidae</taxon>
        <taxon>Marchantiales</taxon>
        <taxon>Marchantiaceae</taxon>
        <taxon>Marchantia</taxon>
    </lineage>
</organism>
<feature type="chain" id="PRO_5008052555" description="Late embryogenesis abundant protein LEA-2 subgroup domain-containing protein" evidence="1">
    <location>
        <begin position="23"/>
        <end position="380"/>
    </location>
</feature>
<dbReference type="Proteomes" id="UP000077202">
    <property type="component" value="Unassembled WGS sequence"/>
</dbReference>
<dbReference type="InterPro" id="IPR009646">
    <property type="entry name" value="Root_cap"/>
</dbReference>
<evidence type="ECO:0008006" key="4">
    <source>
        <dbReference type="Google" id="ProtNLM"/>
    </source>
</evidence>
<evidence type="ECO:0000313" key="2">
    <source>
        <dbReference type="EMBL" id="OAE33457.1"/>
    </source>
</evidence>
<evidence type="ECO:0000256" key="1">
    <source>
        <dbReference type="SAM" id="SignalP"/>
    </source>
</evidence>